<dbReference type="InterPro" id="IPR000868">
    <property type="entry name" value="Isochorismatase-like_dom"/>
</dbReference>
<evidence type="ECO:0000313" key="4">
    <source>
        <dbReference type="EMBL" id="GAA2246325.1"/>
    </source>
</evidence>
<reference evidence="5" key="1">
    <citation type="journal article" date="2019" name="Int. J. Syst. Evol. Microbiol.">
        <title>The Global Catalogue of Microorganisms (GCM) 10K type strain sequencing project: providing services to taxonomists for standard genome sequencing and annotation.</title>
        <authorList>
            <consortium name="The Broad Institute Genomics Platform"/>
            <consortium name="The Broad Institute Genome Sequencing Center for Infectious Disease"/>
            <person name="Wu L."/>
            <person name="Ma J."/>
        </authorList>
    </citation>
    <scope>NUCLEOTIDE SEQUENCE [LARGE SCALE GENOMIC DNA]</scope>
    <source>
        <strain evidence="5">JCM 16117</strain>
    </source>
</reference>
<evidence type="ECO:0000313" key="5">
    <source>
        <dbReference type="Proteomes" id="UP001500929"/>
    </source>
</evidence>
<evidence type="ECO:0000256" key="2">
    <source>
        <dbReference type="SAM" id="MobiDB-lite"/>
    </source>
</evidence>
<proteinExistence type="predicted"/>
<dbReference type="RefSeq" id="WP_259480801.1">
    <property type="nucleotide sequence ID" value="NZ_BAAAQY010000012.1"/>
</dbReference>
<dbReference type="Pfam" id="PF00857">
    <property type="entry name" value="Isochorismatase"/>
    <property type="match status" value="1"/>
</dbReference>
<evidence type="ECO:0000256" key="1">
    <source>
        <dbReference type="ARBA" id="ARBA00022801"/>
    </source>
</evidence>
<dbReference type="InterPro" id="IPR050272">
    <property type="entry name" value="Isochorismatase-like_hydrls"/>
</dbReference>
<name>A0ABP5QWU3_9MICO</name>
<comment type="caution">
    <text evidence="4">The sequence shown here is derived from an EMBL/GenBank/DDBJ whole genome shotgun (WGS) entry which is preliminary data.</text>
</comment>
<dbReference type="InterPro" id="IPR036380">
    <property type="entry name" value="Isochorismatase-like_sf"/>
</dbReference>
<dbReference type="PANTHER" id="PTHR43540">
    <property type="entry name" value="PEROXYUREIDOACRYLATE/UREIDOACRYLATE AMIDOHYDROLASE-RELATED"/>
    <property type="match status" value="1"/>
</dbReference>
<sequence length="272" mass="28703">MSETTTSPAEALPPTHPEATARDSWSVADGRVDLRRQALDPRPAELDTLPSPVTADLARSALVVIDMQNDFCSPEGWLAGWGVDVSGAAPVIEAVGRLVPAARAAGVPVIWVNWGTRLDQANLPAGVRHSMDPFGDGRGIGSVGAHDSRAMTRGSWGAALVDGLERAPGDIDVDKHRLSGFWDTPLDSILRTLRVDTVFFAGVNSDQCVYSSLIDAASLGYDVVLVDGASGTTSPAYCHDATLYNTRQCYGFTVDAGPLTEAFERAAEAVPA</sequence>
<feature type="region of interest" description="Disordered" evidence="2">
    <location>
        <begin position="1"/>
        <end position="22"/>
    </location>
</feature>
<protein>
    <submittedName>
        <fullName evidence="4">Peroxyureidoacrylate/ureidoacrylate amidohydrolase RutB</fullName>
    </submittedName>
</protein>
<dbReference type="CDD" id="cd00431">
    <property type="entry name" value="cysteine_hydrolases"/>
    <property type="match status" value="1"/>
</dbReference>
<dbReference type="Gene3D" id="3.40.50.850">
    <property type="entry name" value="Isochorismatase-like"/>
    <property type="match status" value="1"/>
</dbReference>
<feature type="domain" description="Isochorismatase-like" evidence="3">
    <location>
        <begin position="60"/>
        <end position="255"/>
    </location>
</feature>
<gene>
    <name evidence="4" type="primary">rutB</name>
    <name evidence="4" type="ORF">GCM10009851_34710</name>
</gene>
<dbReference type="EMBL" id="BAAAQY010000012">
    <property type="protein sequence ID" value="GAA2246325.1"/>
    <property type="molecule type" value="Genomic_DNA"/>
</dbReference>
<evidence type="ECO:0000259" key="3">
    <source>
        <dbReference type="Pfam" id="PF00857"/>
    </source>
</evidence>
<keyword evidence="1" id="KW-0378">Hydrolase</keyword>
<keyword evidence="5" id="KW-1185">Reference proteome</keyword>
<dbReference type="SUPFAM" id="SSF52499">
    <property type="entry name" value="Isochorismatase-like hydrolases"/>
    <property type="match status" value="1"/>
</dbReference>
<dbReference type="PANTHER" id="PTHR43540:SF9">
    <property type="entry name" value="FAMILY HYDROLASE, PUTATIVE (AFU_ORTHOLOGUE AFUA_2G08700)-RELATED"/>
    <property type="match status" value="1"/>
</dbReference>
<accession>A0ABP5QWU3</accession>
<dbReference type="Proteomes" id="UP001500929">
    <property type="component" value="Unassembled WGS sequence"/>
</dbReference>
<organism evidence="4 5">
    <name type="scientific">Herbiconiux moechotypicola</name>
    <dbReference type="NCBI Taxonomy" id="637393"/>
    <lineage>
        <taxon>Bacteria</taxon>
        <taxon>Bacillati</taxon>
        <taxon>Actinomycetota</taxon>
        <taxon>Actinomycetes</taxon>
        <taxon>Micrococcales</taxon>
        <taxon>Microbacteriaceae</taxon>
        <taxon>Herbiconiux</taxon>
    </lineage>
</organism>